<reference evidence="3 4" key="1">
    <citation type="submission" date="2019-07" db="EMBL/GenBank/DDBJ databases">
        <authorList>
            <person name="Kim J."/>
        </authorList>
    </citation>
    <scope>NUCLEOTIDE SEQUENCE [LARGE SCALE GENOMIC DNA]</scope>
    <source>
        <strain evidence="3 4">N4</strain>
    </source>
</reference>
<protein>
    <recommendedName>
        <fullName evidence="5">YtzI protein</fullName>
    </recommendedName>
</protein>
<proteinExistence type="predicted"/>
<keyword evidence="2" id="KW-0472">Membrane</keyword>
<dbReference type="RefSeq" id="WP_144991323.1">
    <property type="nucleotide sequence ID" value="NZ_VNJK01000001.1"/>
</dbReference>
<evidence type="ECO:0000313" key="4">
    <source>
        <dbReference type="Proteomes" id="UP000318102"/>
    </source>
</evidence>
<feature type="transmembrane region" description="Helical" evidence="2">
    <location>
        <begin position="6"/>
        <end position="26"/>
    </location>
</feature>
<organism evidence="3 4">
    <name type="scientific">Paenibacillus agilis</name>
    <dbReference type="NCBI Taxonomy" id="3020863"/>
    <lineage>
        <taxon>Bacteria</taxon>
        <taxon>Bacillati</taxon>
        <taxon>Bacillota</taxon>
        <taxon>Bacilli</taxon>
        <taxon>Bacillales</taxon>
        <taxon>Paenibacillaceae</taxon>
        <taxon>Paenibacillus</taxon>
    </lineage>
</organism>
<dbReference type="Proteomes" id="UP000318102">
    <property type="component" value="Unassembled WGS sequence"/>
</dbReference>
<dbReference type="OrthoDB" id="9923733at2"/>
<gene>
    <name evidence="3" type="ORF">FPZ44_14820</name>
</gene>
<evidence type="ECO:0008006" key="5">
    <source>
        <dbReference type="Google" id="ProtNLM"/>
    </source>
</evidence>
<evidence type="ECO:0000256" key="2">
    <source>
        <dbReference type="SAM" id="Phobius"/>
    </source>
</evidence>
<accession>A0A559J2X0</accession>
<name>A0A559J2X0_9BACL</name>
<feature type="compositionally biased region" description="Polar residues" evidence="1">
    <location>
        <begin position="40"/>
        <end position="54"/>
    </location>
</feature>
<evidence type="ECO:0000256" key="1">
    <source>
        <dbReference type="SAM" id="MobiDB-lite"/>
    </source>
</evidence>
<keyword evidence="2" id="KW-0812">Transmembrane</keyword>
<keyword evidence="4" id="KW-1185">Reference proteome</keyword>
<dbReference type="AlphaFoldDB" id="A0A559J2X0"/>
<evidence type="ECO:0000313" key="3">
    <source>
        <dbReference type="EMBL" id="TVX94213.1"/>
    </source>
</evidence>
<sequence length="70" mass="7719">MDPITATIVAVIIMVIGMITLLLVVTRKAYSRSWDKFNPDTFNTSISPTTSDQAEQSDKAQAPSQHNQHS</sequence>
<keyword evidence="2" id="KW-1133">Transmembrane helix</keyword>
<feature type="region of interest" description="Disordered" evidence="1">
    <location>
        <begin position="35"/>
        <end position="70"/>
    </location>
</feature>
<dbReference type="EMBL" id="VNJK01000001">
    <property type="protein sequence ID" value="TVX94213.1"/>
    <property type="molecule type" value="Genomic_DNA"/>
</dbReference>
<comment type="caution">
    <text evidence="3">The sequence shown here is derived from an EMBL/GenBank/DDBJ whole genome shotgun (WGS) entry which is preliminary data.</text>
</comment>